<comment type="caution">
    <text evidence="1">The sequence shown here is derived from an EMBL/GenBank/DDBJ whole genome shotgun (WGS) entry which is preliminary data.</text>
</comment>
<evidence type="ECO:0000313" key="2">
    <source>
        <dbReference type="Proteomes" id="UP001432027"/>
    </source>
</evidence>
<dbReference type="AlphaFoldDB" id="A0AAV5T6H4"/>
<sequence length="137" mass="14873">LAPDDVPGFDWLFDGKEPDSPALPDDPVASPSFEHFSASTPGCSESMLPGVADLMAASLRFSDSTFLAIRWRYRAACCDGVRGTGEEAVSKIMMSGDGSLLLREPFIAMLLLFDVGESSISLLRSFEVRLAVIFRHI</sequence>
<name>A0AAV5T6H4_9BILA</name>
<dbReference type="Proteomes" id="UP001432027">
    <property type="component" value="Unassembled WGS sequence"/>
</dbReference>
<protein>
    <submittedName>
        <fullName evidence="1">Uncharacterized protein</fullName>
    </submittedName>
</protein>
<dbReference type="EMBL" id="BTSX01000003">
    <property type="protein sequence ID" value="GMS90919.1"/>
    <property type="molecule type" value="Genomic_DNA"/>
</dbReference>
<gene>
    <name evidence="1" type="ORF">PENTCL1PPCAC_13094</name>
</gene>
<keyword evidence="2" id="KW-1185">Reference proteome</keyword>
<evidence type="ECO:0000313" key="1">
    <source>
        <dbReference type="EMBL" id="GMS90919.1"/>
    </source>
</evidence>
<reference evidence="1" key="1">
    <citation type="submission" date="2023-10" db="EMBL/GenBank/DDBJ databases">
        <title>Genome assembly of Pristionchus species.</title>
        <authorList>
            <person name="Yoshida K."/>
            <person name="Sommer R.J."/>
        </authorList>
    </citation>
    <scope>NUCLEOTIDE SEQUENCE</scope>
    <source>
        <strain evidence="1">RS0144</strain>
    </source>
</reference>
<accession>A0AAV5T6H4</accession>
<organism evidence="1 2">
    <name type="scientific">Pristionchus entomophagus</name>
    <dbReference type="NCBI Taxonomy" id="358040"/>
    <lineage>
        <taxon>Eukaryota</taxon>
        <taxon>Metazoa</taxon>
        <taxon>Ecdysozoa</taxon>
        <taxon>Nematoda</taxon>
        <taxon>Chromadorea</taxon>
        <taxon>Rhabditida</taxon>
        <taxon>Rhabditina</taxon>
        <taxon>Diplogasteromorpha</taxon>
        <taxon>Diplogasteroidea</taxon>
        <taxon>Neodiplogasteridae</taxon>
        <taxon>Pristionchus</taxon>
    </lineage>
</organism>
<proteinExistence type="predicted"/>
<feature type="non-terminal residue" evidence="1">
    <location>
        <position position="1"/>
    </location>
</feature>